<dbReference type="NCBIfam" id="NF006998">
    <property type="entry name" value="PRK09461.1"/>
    <property type="match status" value="1"/>
</dbReference>
<feature type="domain" description="Asparaginase/glutaminase C-terminal" evidence="8">
    <location>
        <begin position="238"/>
        <end position="352"/>
    </location>
</feature>
<evidence type="ECO:0000256" key="3">
    <source>
        <dbReference type="ARBA" id="ARBA00022801"/>
    </source>
</evidence>
<keyword evidence="4" id="KW-0040">ANK repeat</keyword>
<evidence type="ECO:0000313" key="10">
    <source>
        <dbReference type="Proteomes" id="UP000193920"/>
    </source>
</evidence>
<organism evidence="9 10">
    <name type="scientific">Neocallimastix californiae</name>
    <dbReference type="NCBI Taxonomy" id="1754190"/>
    <lineage>
        <taxon>Eukaryota</taxon>
        <taxon>Fungi</taxon>
        <taxon>Fungi incertae sedis</taxon>
        <taxon>Chytridiomycota</taxon>
        <taxon>Chytridiomycota incertae sedis</taxon>
        <taxon>Neocallimastigomycetes</taxon>
        <taxon>Neocallimastigales</taxon>
        <taxon>Neocallimastigaceae</taxon>
        <taxon>Neocallimastix</taxon>
    </lineage>
</organism>
<dbReference type="InterPro" id="IPR040919">
    <property type="entry name" value="Asparaginase_C"/>
</dbReference>
<dbReference type="PANTHER" id="PTHR11707:SF28">
    <property type="entry name" value="60 KDA LYSOPHOSPHOLIPASE"/>
    <property type="match status" value="1"/>
</dbReference>
<evidence type="ECO:0000256" key="1">
    <source>
        <dbReference type="ARBA" id="ARBA00012920"/>
    </source>
</evidence>
<dbReference type="InterPro" id="IPR020827">
    <property type="entry name" value="Asparaginase/glutaminase_AS1"/>
</dbReference>
<dbReference type="GO" id="GO:0004067">
    <property type="term" value="F:asparaginase activity"/>
    <property type="evidence" value="ECO:0007669"/>
    <property type="project" value="UniProtKB-UniRule"/>
</dbReference>
<dbReference type="Pfam" id="PF00710">
    <property type="entry name" value="Asparaginase"/>
    <property type="match status" value="1"/>
</dbReference>
<evidence type="ECO:0000313" key="9">
    <source>
        <dbReference type="EMBL" id="ORY77489.1"/>
    </source>
</evidence>
<comment type="caution">
    <text evidence="9">The sequence shown here is derived from an EMBL/GenBank/DDBJ whole genome shotgun (WGS) entry which is preliminary data.</text>
</comment>
<gene>
    <name evidence="9" type="ORF">LY90DRAFT_399500</name>
</gene>
<dbReference type="Proteomes" id="UP000193920">
    <property type="component" value="Unassembled WGS sequence"/>
</dbReference>
<keyword evidence="3" id="KW-0378">Hydrolase</keyword>
<dbReference type="OrthoDB" id="542841at2759"/>
<dbReference type="PIRSF" id="PIRSF500176">
    <property type="entry name" value="L_ASNase"/>
    <property type="match status" value="1"/>
</dbReference>
<dbReference type="EC" id="3.5.1.1" evidence="1"/>
<proteinExistence type="inferred from homology"/>
<dbReference type="PANTHER" id="PTHR11707">
    <property type="entry name" value="L-ASPARAGINASE"/>
    <property type="match status" value="1"/>
</dbReference>
<evidence type="ECO:0000259" key="8">
    <source>
        <dbReference type="Pfam" id="PF17763"/>
    </source>
</evidence>
<protein>
    <recommendedName>
        <fullName evidence="1">asparaginase</fullName>
        <ecNumber evidence="1">3.5.1.1</ecNumber>
    </recommendedName>
</protein>
<dbReference type="SUPFAM" id="SSF53774">
    <property type="entry name" value="Glutaminase/Asparaginase"/>
    <property type="match status" value="1"/>
</dbReference>
<dbReference type="InterPro" id="IPR027473">
    <property type="entry name" value="L-asparaginase_C"/>
</dbReference>
<evidence type="ECO:0000256" key="4">
    <source>
        <dbReference type="ARBA" id="ARBA00023043"/>
    </source>
</evidence>
<reference evidence="9 10" key="1">
    <citation type="submission" date="2016-08" db="EMBL/GenBank/DDBJ databases">
        <title>A Parts List for Fungal Cellulosomes Revealed by Comparative Genomics.</title>
        <authorList>
            <consortium name="DOE Joint Genome Institute"/>
            <person name="Haitjema C.H."/>
            <person name="Gilmore S.P."/>
            <person name="Henske J.K."/>
            <person name="Solomon K.V."/>
            <person name="De Groot R."/>
            <person name="Kuo A."/>
            <person name="Mondo S.J."/>
            <person name="Salamov A.A."/>
            <person name="Labutti K."/>
            <person name="Zhao Z."/>
            <person name="Chiniquy J."/>
            <person name="Barry K."/>
            <person name="Brewer H.M."/>
            <person name="Purvine S.O."/>
            <person name="Wright A.T."/>
            <person name="Boxma B."/>
            <person name="Van Alen T."/>
            <person name="Hackstein J.H."/>
            <person name="Baker S.E."/>
            <person name="Grigoriev I.V."/>
            <person name="O'Malley M.A."/>
        </authorList>
    </citation>
    <scope>NUCLEOTIDE SEQUENCE [LARGE SCALE GENOMIC DNA]</scope>
    <source>
        <strain evidence="9 10">G1</strain>
    </source>
</reference>
<evidence type="ECO:0000259" key="7">
    <source>
        <dbReference type="Pfam" id="PF00710"/>
    </source>
</evidence>
<dbReference type="STRING" id="1754190.A0A1Y2F0W0"/>
<evidence type="ECO:0000256" key="2">
    <source>
        <dbReference type="ARBA" id="ARBA00022737"/>
    </source>
</evidence>
<dbReference type="CDD" id="cd08963">
    <property type="entry name" value="L-asparaginase_I"/>
    <property type="match status" value="1"/>
</dbReference>
<dbReference type="InterPro" id="IPR037152">
    <property type="entry name" value="L-asparaginase_N_sf"/>
</dbReference>
<dbReference type="PIRSF" id="PIRSF001220">
    <property type="entry name" value="L-ASNase_gatD"/>
    <property type="match status" value="1"/>
</dbReference>
<name>A0A1Y2F0W0_9FUNG</name>
<dbReference type="NCBIfam" id="TIGR00519">
    <property type="entry name" value="asnASE_I"/>
    <property type="match status" value="1"/>
</dbReference>
<dbReference type="Gene3D" id="3.40.50.40">
    <property type="match status" value="1"/>
</dbReference>
<dbReference type="AlphaFoldDB" id="A0A1Y2F0W0"/>
<dbReference type="InterPro" id="IPR006034">
    <property type="entry name" value="Asparaginase/glutaminase-like"/>
</dbReference>
<keyword evidence="2" id="KW-0677">Repeat</keyword>
<dbReference type="SFLD" id="SFLDS00057">
    <property type="entry name" value="Glutaminase/Asparaginase"/>
    <property type="match status" value="1"/>
</dbReference>
<dbReference type="InterPro" id="IPR036152">
    <property type="entry name" value="Asp/glu_Ase-like_sf"/>
</dbReference>
<accession>A0A1Y2F0W0</accession>
<dbReference type="InterPro" id="IPR006033">
    <property type="entry name" value="AsnA_fam"/>
</dbReference>
<dbReference type="FunFam" id="3.40.50.40:FF:000001">
    <property type="entry name" value="L-asparaginase 1"/>
    <property type="match status" value="1"/>
</dbReference>
<feature type="domain" description="L-asparaginase N-terminal" evidence="7">
    <location>
        <begin position="5"/>
        <end position="219"/>
    </location>
</feature>
<dbReference type="Pfam" id="PF17763">
    <property type="entry name" value="Asparaginase_C"/>
    <property type="match status" value="1"/>
</dbReference>
<dbReference type="EMBL" id="MCOG01000019">
    <property type="protein sequence ID" value="ORY77489.1"/>
    <property type="molecule type" value="Genomic_DNA"/>
</dbReference>
<dbReference type="InterPro" id="IPR027474">
    <property type="entry name" value="L-asparaginase_N"/>
</dbReference>
<dbReference type="SMART" id="SM00870">
    <property type="entry name" value="Asparaginase"/>
    <property type="match status" value="1"/>
</dbReference>
<comment type="similarity">
    <text evidence="5">In the N-terminal section; belongs to the asparaginase 1 family.</text>
</comment>
<dbReference type="PROSITE" id="PS00144">
    <property type="entry name" value="ASN_GLN_ASE_1"/>
    <property type="match status" value="1"/>
</dbReference>
<sequence length="403" mass="45092">MKTSKVLILYTGGTIGMKMTVDHVYEPVPNYFTDLLLSMRQFHDANHPFDDTVTLNVELKALVTPVSLYGKRTIYTIYEYDELIDSANLVFKDWIKIATDIEINYNLFDSFIILHGTDTMAFSASALSFMLENLGKTVILTGSQVPLSEVRNDAIDNLLGALTIAGHYIIPEVTLFFNQKLFRGNRTKKVDATNFNAFDSPNMKPLVKLGININVSWKDVLRPIEIAKFHVHKNLNQNVALLRLYPGISYTTVKSFLSSSIEGVILESYGAGNAPDKRKDILQALKEATEKGIIIVNCTQCTKGSVSDIYATGKVLTDAGLISGKDMTTECALAKLSYLLGKNIRKDAIKQLIKTNIRGELSDTPKIQRFSKFENPDDSYIVKIINLIKSEKGNYNYSSNFCY</sequence>
<dbReference type="InterPro" id="IPR041725">
    <property type="entry name" value="L-asparaginase_I"/>
</dbReference>
<dbReference type="Gene3D" id="3.40.50.1170">
    <property type="entry name" value="L-asparaginase, N-terminal domain"/>
    <property type="match status" value="1"/>
</dbReference>
<dbReference type="PRINTS" id="PR00139">
    <property type="entry name" value="ASNGLNASE"/>
</dbReference>
<dbReference type="FunFam" id="3.40.50.1170:FF:000003">
    <property type="entry name" value="60 kDa lysophospholipase"/>
    <property type="match status" value="1"/>
</dbReference>
<evidence type="ECO:0000256" key="6">
    <source>
        <dbReference type="PROSITE-ProRule" id="PRU10099"/>
    </source>
</evidence>
<keyword evidence="10" id="KW-1185">Reference proteome</keyword>
<feature type="active site" evidence="6">
    <location>
        <position position="14"/>
    </location>
</feature>
<dbReference type="PROSITE" id="PS51732">
    <property type="entry name" value="ASN_GLN_ASE_3"/>
    <property type="match status" value="1"/>
</dbReference>
<dbReference type="GO" id="GO:0006528">
    <property type="term" value="P:asparagine metabolic process"/>
    <property type="evidence" value="ECO:0007669"/>
    <property type="project" value="UniProtKB-ARBA"/>
</dbReference>
<evidence type="ECO:0000256" key="5">
    <source>
        <dbReference type="ARBA" id="ARBA00061199"/>
    </source>
</evidence>